<sequence>MISPSNNQLSCSLAIPHQSSDHLTVGTQPNDQMIVNKLNLPKISLIPHDLKPVGTQPHNHNYLTDENSLNHNKPKSRQQRRMLLYMNQTADQLGLYSPSFSILTLDKKKNENSSWLKLPPHQQLPRPYSNTCLHKLENNRQNITTNSDMLDGIMKGIGFCQGSDSGRSSGVYARKAGLTKKTIDEDNEQWSTLQEFDDFIHSHIQGFSNNALKDNQEIMNAANLPNFSQLEWHANK</sequence>
<dbReference type="OrthoDB" id="10326695at2759"/>
<keyword evidence="3" id="KW-1185">Reference proteome</keyword>
<gene>
    <name evidence="2" type="ORF">O181_078013</name>
</gene>
<protein>
    <recommendedName>
        <fullName evidence="1">Tet-like 2OG-Fe(II) oxygenase domain-containing protein</fullName>
    </recommendedName>
</protein>
<dbReference type="AlphaFoldDB" id="A0A9Q3IE92"/>
<dbReference type="EMBL" id="AVOT02042859">
    <property type="protein sequence ID" value="MBW0538298.1"/>
    <property type="molecule type" value="Genomic_DNA"/>
</dbReference>
<accession>A0A9Q3IE92</accession>
<name>A0A9Q3IE92_9BASI</name>
<organism evidence="2 3">
    <name type="scientific">Austropuccinia psidii MF-1</name>
    <dbReference type="NCBI Taxonomy" id="1389203"/>
    <lineage>
        <taxon>Eukaryota</taxon>
        <taxon>Fungi</taxon>
        <taxon>Dikarya</taxon>
        <taxon>Basidiomycota</taxon>
        <taxon>Pucciniomycotina</taxon>
        <taxon>Pucciniomycetes</taxon>
        <taxon>Pucciniales</taxon>
        <taxon>Sphaerophragmiaceae</taxon>
        <taxon>Austropuccinia</taxon>
    </lineage>
</organism>
<evidence type="ECO:0000313" key="2">
    <source>
        <dbReference type="EMBL" id="MBW0538298.1"/>
    </source>
</evidence>
<comment type="caution">
    <text evidence="2">The sequence shown here is derived from an EMBL/GenBank/DDBJ whole genome shotgun (WGS) entry which is preliminary data.</text>
</comment>
<evidence type="ECO:0000313" key="3">
    <source>
        <dbReference type="Proteomes" id="UP000765509"/>
    </source>
</evidence>
<dbReference type="Pfam" id="PF20515">
    <property type="entry name" value="2OG-FeII_Oxy_6"/>
    <property type="match status" value="1"/>
</dbReference>
<evidence type="ECO:0000259" key="1">
    <source>
        <dbReference type="Pfam" id="PF20515"/>
    </source>
</evidence>
<dbReference type="Proteomes" id="UP000765509">
    <property type="component" value="Unassembled WGS sequence"/>
</dbReference>
<dbReference type="InterPro" id="IPR046798">
    <property type="entry name" value="2OG-FeII_Oxy_6"/>
</dbReference>
<feature type="domain" description="Tet-like 2OG-Fe(II) oxygenase" evidence="1">
    <location>
        <begin position="131"/>
        <end position="233"/>
    </location>
</feature>
<reference evidence="2" key="1">
    <citation type="submission" date="2021-03" db="EMBL/GenBank/DDBJ databases">
        <title>Draft genome sequence of rust myrtle Austropuccinia psidii MF-1, a brazilian biotype.</title>
        <authorList>
            <person name="Quecine M.C."/>
            <person name="Pachon D.M.R."/>
            <person name="Bonatelli M.L."/>
            <person name="Correr F.H."/>
            <person name="Franceschini L.M."/>
            <person name="Leite T.F."/>
            <person name="Margarido G.R.A."/>
            <person name="Almeida C.A."/>
            <person name="Ferrarezi J.A."/>
            <person name="Labate C.A."/>
        </authorList>
    </citation>
    <scope>NUCLEOTIDE SEQUENCE</scope>
    <source>
        <strain evidence="2">MF-1</strain>
    </source>
</reference>
<proteinExistence type="predicted"/>